<dbReference type="OrthoDB" id="7930636at2"/>
<dbReference type="Gene3D" id="2.50.20.20">
    <property type="match status" value="1"/>
</dbReference>
<evidence type="ECO:0000313" key="3">
    <source>
        <dbReference type="Proteomes" id="UP000018542"/>
    </source>
</evidence>
<protein>
    <submittedName>
        <fullName evidence="2">Uncharacterized protein</fullName>
    </submittedName>
</protein>
<name>V5SH32_9HYPH</name>
<dbReference type="EMBL" id="CP006912">
    <property type="protein sequence ID" value="AHB49350.1"/>
    <property type="molecule type" value="Genomic_DNA"/>
</dbReference>
<dbReference type="PATRIC" id="fig|1029756.8.peg.3033"/>
<feature type="chain" id="PRO_5004741629" evidence="1">
    <location>
        <begin position="17"/>
        <end position="205"/>
    </location>
</feature>
<dbReference type="KEGG" id="hni:W911_14560"/>
<sequence length="205" mass="22559">MLVAGLLFGLTATAHADCTAEVDQAFSKLRGGKGFRVETKIVHEKQGTLDMTVDYILPDRMHQRVRMGNSPALMETVAIGEKVWSNQGQGWTEVPQNFAEAIVGQLKEQVSPSTKNILKYECLGETEFEGKTYLAYKAALPVPVEERPKSAPEVPAQPDNVQTVYIDKETGLPLRNVVTKPDKPDERVFDSTFSTPANVVINEPG</sequence>
<keyword evidence="1" id="KW-0732">Signal</keyword>
<dbReference type="Proteomes" id="UP000018542">
    <property type="component" value="Chromosome"/>
</dbReference>
<dbReference type="HOGENOM" id="CLU_103711_0_0_5"/>
<evidence type="ECO:0000313" key="2">
    <source>
        <dbReference type="EMBL" id="AHB49350.1"/>
    </source>
</evidence>
<dbReference type="AlphaFoldDB" id="V5SH32"/>
<accession>V5SH32</accession>
<reference evidence="2 3" key="1">
    <citation type="journal article" date="2014" name="Genome Announc.">
        <title>Complete Genome Sequence of Hyphomicrobium nitrativorans Strain NL23, a Denitrifying Bacterium Isolated from Biofilm of a Methanol-Fed Denitrification System Treating Seawater at the Montreal Biodome.</title>
        <authorList>
            <person name="Martineau C."/>
            <person name="Villeneuve C."/>
            <person name="Mauffrey F."/>
            <person name="Villemur R."/>
        </authorList>
    </citation>
    <scope>NUCLEOTIDE SEQUENCE [LARGE SCALE GENOMIC DNA]</scope>
    <source>
        <strain evidence="2">NL23</strain>
    </source>
</reference>
<gene>
    <name evidence="2" type="ORF">W911_14560</name>
</gene>
<keyword evidence="3" id="KW-1185">Reference proteome</keyword>
<evidence type="ECO:0000256" key="1">
    <source>
        <dbReference type="SAM" id="SignalP"/>
    </source>
</evidence>
<organism evidence="2 3">
    <name type="scientific">Hyphomicrobium nitrativorans NL23</name>
    <dbReference type="NCBI Taxonomy" id="1029756"/>
    <lineage>
        <taxon>Bacteria</taxon>
        <taxon>Pseudomonadati</taxon>
        <taxon>Pseudomonadota</taxon>
        <taxon>Alphaproteobacteria</taxon>
        <taxon>Hyphomicrobiales</taxon>
        <taxon>Hyphomicrobiaceae</taxon>
        <taxon>Hyphomicrobium</taxon>
    </lineage>
</organism>
<proteinExistence type="predicted"/>
<feature type="signal peptide" evidence="1">
    <location>
        <begin position="1"/>
        <end position="16"/>
    </location>
</feature>